<feature type="transmembrane region" description="Helical" evidence="8">
    <location>
        <begin position="46"/>
        <end position="67"/>
    </location>
</feature>
<accession>A0A929A0F1</accession>
<dbReference type="EMBL" id="JADEXP010000526">
    <property type="protein sequence ID" value="MBE9070767.1"/>
    <property type="molecule type" value="Genomic_DNA"/>
</dbReference>
<evidence type="ECO:0000256" key="5">
    <source>
        <dbReference type="ARBA" id="ARBA00022692"/>
    </source>
</evidence>
<organism evidence="10 11">
    <name type="scientific">Leptolyngbya cf. ectocarpi LEGE 11479</name>
    <dbReference type="NCBI Taxonomy" id="1828722"/>
    <lineage>
        <taxon>Bacteria</taxon>
        <taxon>Bacillati</taxon>
        <taxon>Cyanobacteriota</taxon>
        <taxon>Cyanophyceae</taxon>
        <taxon>Leptolyngbyales</taxon>
        <taxon>Leptolyngbyaceae</taxon>
        <taxon>Leptolyngbya group</taxon>
        <taxon>Leptolyngbya</taxon>
    </lineage>
</organism>
<evidence type="ECO:0000256" key="7">
    <source>
        <dbReference type="ARBA" id="ARBA00023136"/>
    </source>
</evidence>
<reference evidence="10" key="1">
    <citation type="submission" date="2020-10" db="EMBL/GenBank/DDBJ databases">
        <authorList>
            <person name="Castelo-Branco R."/>
            <person name="Eusebio N."/>
            <person name="Adriana R."/>
            <person name="Vieira A."/>
            <person name="Brugerolle De Fraissinette N."/>
            <person name="Rezende De Castro R."/>
            <person name="Schneider M.P."/>
            <person name="Vasconcelos V."/>
            <person name="Leao P.N."/>
        </authorList>
    </citation>
    <scope>NUCLEOTIDE SEQUENCE</scope>
    <source>
        <strain evidence="10">LEGE 11479</strain>
    </source>
</reference>
<keyword evidence="7 8" id="KW-0472">Membrane</keyword>
<feature type="transmembrane region" description="Helical" evidence="8">
    <location>
        <begin position="338"/>
        <end position="359"/>
    </location>
</feature>
<gene>
    <name evidence="10" type="ORF">IQ260_29440</name>
</gene>
<feature type="transmembrane region" description="Helical" evidence="8">
    <location>
        <begin position="194"/>
        <end position="215"/>
    </location>
</feature>
<feature type="transmembrane region" description="Helical" evidence="8">
    <location>
        <begin position="126"/>
        <end position="143"/>
    </location>
</feature>
<comment type="caution">
    <text evidence="10">The sequence shown here is derived from an EMBL/GenBank/DDBJ whole genome shotgun (WGS) entry which is preliminary data.</text>
</comment>
<evidence type="ECO:0000313" key="11">
    <source>
        <dbReference type="Proteomes" id="UP000615026"/>
    </source>
</evidence>
<feature type="transmembrane region" description="Helical" evidence="8">
    <location>
        <begin position="7"/>
        <end position="26"/>
    </location>
</feature>
<protein>
    <submittedName>
        <fullName evidence="10">Glycosyltransferase family 39 protein</fullName>
    </submittedName>
</protein>
<dbReference type="Proteomes" id="UP000615026">
    <property type="component" value="Unassembled WGS sequence"/>
</dbReference>
<dbReference type="InterPro" id="IPR050297">
    <property type="entry name" value="LipidA_mod_glycosyltrf_83"/>
</dbReference>
<dbReference type="GO" id="GO:0009103">
    <property type="term" value="P:lipopolysaccharide biosynthetic process"/>
    <property type="evidence" value="ECO:0007669"/>
    <property type="project" value="UniProtKB-ARBA"/>
</dbReference>
<evidence type="ECO:0000256" key="2">
    <source>
        <dbReference type="ARBA" id="ARBA00022475"/>
    </source>
</evidence>
<dbReference type="GO" id="GO:0016763">
    <property type="term" value="F:pentosyltransferase activity"/>
    <property type="evidence" value="ECO:0007669"/>
    <property type="project" value="TreeGrafter"/>
</dbReference>
<keyword evidence="5 8" id="KW-0812">Transmembrane</keyword>
<comment type="subcellular location">
    <subcellularLocation>
        <location evidence="1">Cell membrane</location>
        <topology evidence="1">Multi-pass membrane protein</topology>
    </subcellularLocation>
</comment>
<proteinExistence type="predicted"/>
<name>A0A929A0F1_LEPEC</name>
<evidence type="ECO:0000256" key="4">
    <source>
        <dbReference type="ARBA" id="ARBA00022679"/>
    </source>
</evidence>
<feature type="transmembrane region" description="Helical" evidence="8">
    <location>
        <begin position="155"/>
        <end position="182"/>
    </location>
</feature>
<evidence type="ECO:0000256" key="1">
    <source>
        <dbReference type="ARBA" id="ARBA00004651"/>
    </source>
</evidence>
<sequence length="512" mass="57053">MRLWPQWLVGLLIGSWGLRVIIAWLLPPGFDEAYYFLYTQHWDWSYFDHPVMVALTTAVGPWLTGYIAPLTMRLGALVLYGLSTGLLYLSGWRLFGPRVGMWAVAIASLCPLFVFSFGLLAAPDNALIFGWSAVMYVAVLEFFPTGKPYQPTHKIALIGVLLGLTCLSKYHGFILGLSLVGFCLTSSKHRQALVSPWTGVALVLFVFILTPLLYWNTQHDWLSFSFHLSTRFEGAPSPKNSPSFNLLNMVGVWLVGVAYLFPSLGFPLWWASVHSLRQLNDLRQRFVLWLGLPIALGFTLLGGITRIYPAWPAPGLWSLSLLLAVAVAGWPPRVVRRWLMGSAVVMATLLIFALGHVSLGTLQQPGGLVKLMPPETDPTTTMIDVVQLRRALQAGEVEAAIAATDFLVTNEFWLSGYVDMALSPITPAPVMAFTQDPRGHAVWFTPADWIGASGLFLTIADYDQSEIRATYAPYFEKFDLLETLETKRAGAITETFYLYDLGQLIQPYQYPY</sequence>
<dbReference type="PANTHER" id="PTHR33908:SF11">
    <property type="entry name" value="MEMBRANE PROTEIN"/>
    <property type="match status" value="1"/>
</dbReference>
<feature type="transmembrane region" description="Helical" evidence="8">
    <location>
        <begin position="246"/>
        <end position="266"/>
    </location>
</feature>
<dbReference type="PANTHER" id="PTHR33908">
    <property type="entry name" value="MANNOSYLTRANSFERASE YKCB-RELATED"/>
    <property type="match status" value="1"/>
</dbReference>
<dbReference type="AlphaFoldDB" id="A0A929A0F1"/>
<feature type="domain" description="Glycosyltransferase RgtA/B/C/D-like" evidence="9">
    <location>
        <begin position="48"/>
        <end position="215"/>
    </location>
</feature>
<feature type="transmembrane region" description="Helical" evidence="8">
    <location>
        <begin position="314"/>
        <end position="331"/>
    </location>
</feature>
<dbReference type="RefSeq" id="WP_193996609.1">
    <property type="nucleotide sequence ID" value="NZ_JADEXP010000526.1"/>
</dbReference>
<feature type="transmembrane region" description="Helical" evidence="8">
    <location>
        <begin position="101"/>
        <end position="119"/>
    </location>
</feature>
<feature type="transmembrane region" description="Helical" evidence="8">
    <location>
        <begin position="286"/>
        <end position="308"/>
    </location>
</feature>
<dbReference type="Pfam" id="PF13231">
    <property type="entry name" value="PMT_2"/>
    <property type="match status" value="1"/>
</dbReference>
<evidence type="ECO:0000256" key="3">
    <source>
        <dbReference type="ARBA" id="ARBA00022676"/>
    </source>
</evidence>
<keyword evidence="3" id="KW-0328">Glycosyltransferase</keyword>
<evidence type="ECO:0000313" key="10">
    <source>
        <dbReference type="EMBL" id="MBE9070767.1"/>
    </source>
</evidence>
<feature type="transmembrane region" description="Helical" evidence="8">
    <location>
        <begin position="74"/>
        <end position="95"/>
    </location>
</feature>
<dbReference type="InterPro" id="IPR038731">
    <property type="entry name" value="RgtA/B/C-like"/>
</dbReference>
<keyword evidence="11" id="KW-1185">Reference proteome</keyword>
<dbReference type="GO" id="GO:0005886">
    <property type="term" value="C:plasma membrane"/>
    <property type="evidence" value="ECO:0007669"/>
    <property type="project" value="UniProtKB-SubCell"/>
</dbReference>
<keyword evidence="2" id="KW-1003">Cell membrane</keyword>
<keyword evidence="4" id="KW-0808">Transferase</keyword>
<evidence type="ECO:0000259" key="9">
    <source>
        <dbReference type="Pfam" id="PF13231"/>
    </source>
</evidence>
<evidence type="ECO:0000256" key="8">
    <source>
        <dbReference type="SAM" id="Phobius"/>
    </source>
</evidence>
<keyword evidence="6 8" id="KW-1133">Transmembrane helix</keyword>
<evidence type="ECO:0000256" key="6">
    <source>
        <dbReference type="ARBA" id="ARBA00022989"/>
    </source>
</evidence>